<evidence type="ECO:0000313" key="3">
    <source>
        <dbReference type="Proteomes" id="UP000771736"/>
    </source>
</evidence>
<reference evidence="2" key="1">
    <citation type="submission" date="2020-04" db="EMBL/GenBank/DDBJ databases">
        <title>Deep metagenomics examines the oral microbiome during advanced dental caries in children, revealing novel taxa and co-occurrences with host molecules.</title>
        <authorList>
            <person name="Baker J.L."/>
            <person name="Morton J.T."/>
            <person name="Dinis M."/>
            <person name="Alvarez R."/>
            <person name="Tran N.C."/>
            <person name="Knight R."/>
            <person name="Edlund A."/>
        </authorList>
    </citation>
    <scope>NUCLEOTIDE SEQUENCE</scope>
    <source>
        <strain evidence="2">JCVI_44_bin.5</strain>
    </source>
</reference>
<feature type="transmembrane region" description="Helical" evidence="1">
    <location>
        <begin position="70"/>
        <end position="92"/>
    </location>
</feature>
<keyword evidence="1" id="KW-0472">Membrane</keyword>
<dbReference type="EMBL" id="JABZSJ010000027">
    <property type="protein sequence ID" value="MBF1384413.1"/>
    <property type="molecule type" value="Genomic_DNA"/>
</dbReference>
<evidence type="ECO:0000313" key="2">
    <source>
        <dbReference type="EMBL" id="MBF1384413.1"/>
    </source>
</evidence>
<proteinExistence type="predicted"/>
<dbReference type="Proteomes" id="UP000771736">
    <property type="component" value="Unassembled WGS sequence"/>
</dbReference>
<keyword evidence="1" id="KW-0812">Transmembrane</keyword>
<evidence type="ECO:0000256" key="1">
    <source>
        <dbReference type="SAM" id="Phobius"/>
    </source>
</evidence>
<comment type="caution">
    <text evidence="2">The sequence shown here is derived from an EMBL/GenBank/DDBJ whole genome shotgun (WGS) entry which is preliminary data.</text>
</comment>
<dbReference type="AlphaFoldDB" id="A0A930MZP8"/>
<feature type="transmembrane region" description="Helical" evidence="1">
    <location>
        <begin position="33"/>
        <end position="58"/>
    </location>
</feature>
<sequence length="215" mass="25556">MREIKDDNWIDWLKDNEHSRKLFKKSKWNSKTAVIGAILLFIAIFYALLFICYQGYVYYANTIFPFYFPLSWYLIGVGLLAICTSCCIIAIIKKYRNSTNKFGYFLQFAFEAWFGILFSAGIIFFLVFFSNSYFGSSQSESQVAIIAEKKIKKYYHQPAAIEQYLLYLPQNKTYVKYYTFLYYNDEIGQKYQLYTHKGLFGWHVADSLKEIHEWE</sequence>
<keyword evidence="1" id="KW-1133">Transmembrane helix</keyword>
<dbReference type="RefSeq" id="WP_273159628.1">
    <property type="nucleotide sequence ID" value="NZ_JABZSJ010000027.1"/>
</dbReference>
<protein>
    <submittedName>
        <fullName evidence="2">Beta-carotene 15,15'-monooxygenase</fullName>
    </submittedName>
</protein>
<accession>A0A930MZP8</accession>
<feature type="transmembrane region" description="Helical" evidence="1">
    <location>
        <begin position="104"/>
        <end position="129"/>
    </location>
</feature>
<name>A0A930MZP8_9BACT</name>
<gene>
    <name evidence="2" type="ORF">HXN26_06115</name>
</gene>
<organism evidence="2 3">
    <name type="scientific">Prevotella aurantiaca</name>
    <dbReference type="NCBI Taxonomy" id="596085"/>
    <lineage>
        <taxon>Bacteria</taxon>
        <taxon>Pseudomonadati</taxon>
        <taxon>Bacteroidota</taxon>
        <taxon>Bacteroidia</taxon>
        <taxon>Bacteroidales</taxon>
        <taxon>Prevotellaceae</taxon>
        <taxon>Prevotella</taxon>
    </lineage>
</organism>